<evidence type="ECO:0000313" key="3">
    <source>
        <dbReference type="Proteomes" id="UP000318741"/>
    </source>
</evidence>
<dbReference type="Pfam" id="PF13524">
    <property type="entry name" value="Glyco_trans_1_2"/>
    <property type="match status" value="1"/>
</dbReference>
<gene>
    <name evidence="2" type="ORF">CA12_07790</name>
</gene>
<dbReference type="KEGG" id="acaf:CA12_07790"/>
<evidence type="ECO:0000313" key="2">
    <source>
        <dbReference type="EMBL" id="QDT14701.1"/>
    </source>
</evidence>
<dbReference type="AlphaFoldDB" id="A0A517P5Q3"/>
<dbReference type="SUPFAM" id="SSF53756">
    <property type="entry name" value="UDP-Glycosyltransferase/glycogen phosphorylase"/>
    <property type="match status" value="1"/>
</dbReference>
<name>A0A517P5Q3_9PLAN</name>
<sequence length="355" mass="39080">MRIVIFGLSVTSSWGNGHATTYRALLKALHVEGHSVLFCERDVPWYAGHRDLPAPPFCELALYHSVGEARERFAEAVRTADAVIVGSYVPDGVAIGEWATATAGGVSAFYDIDTPVTLAKLAAGDFEYLAPDLIPRYDLYLSFTGGPTLRRLEQEFGSPAARPLYCSVDPDLYQPDDAIERDLDLGYLGTWSADRQPTVNRFLIEPARALPERRFAVAGPQYPAEIDWPANVERTDHLPPAEHARFYNRQRFTLNVTRADMIAAGYAPSVRLFEAAACGTPVISDRWAGLGELLEEGKEIFIADSPADVRRWLTETSEADRAAIGAAARRRVLAEHTADGRADQLIQHLQDRAAA</sequence>
<dbReference type="InterPro" id="IPR055259">
    <property type="entry name" value="YkvP/CgeB_Glyco_trans-like"/>
</dbReference>
<organism evidence="2 3">
    <name type="scientific">Alienimonas californiensis</name>
    <dbReference type="NCBI Taxonomy" id="2527989"/>
    <lineage>
        <taxon>Bacteria</taxon>
        <taxon>Pseudomonadati</taxon>
        <taxon>Planctomycetota</taxon>
        <taxon>Planctomycetia</taxon>
        <taxon>Planctomycetales</taxon>
        <taxon>Planctomycetaceae</taxon>
        <taxon>Alienimonas</taxon>
    </lineage>
</organism>
<evidence type="ECO:0000259" key="1">
    <source>
        <dbReference type="Pfam" id="PF13524"/>
    </source>
</evidence>
<dbReference type="OrthoDB" id="9813806at2"/>
<proteinExistence type="predicted"/>
<reference evidence="2 3" key="1">
    <citation type="submission" date="2019-02" db="EMBL/GenBank/DDBJ databases">
        <title>Deep-cultivation of Planctomycetes and their phenomic and genomic characterization uncovers novel biology.</title>
        <authorList>
            <person name="Wiegand S."/>
            <person name="Jogler M."/>
            <person name="Boedeker C."/>
            <person name="Pinto D."/>
            <person name="Vollmers J."/>
            <person name="Rivas-Marin E."/>
            <person name="Kohn T."/>
            <person name="Peeters S.H."/>
            <person name="Heuer A."/>
            <person name="Rast P."/>
            <person name="Oberbeckmann S."/>
            <person name="Bunk B."/>
            <person name="Jeske O."/>
            <person name="Meyerdierks A."/>
            <person name="Storesund J.E."/>
            <person name="Kallscheuer N."/>
            <person name="Luecker S."/>
            <person name="Lage O.M."/>
            <person name="Pohl T."/>
            <person name="Merkel B.J."/>
            <person name="Hornburger P."/>
            <person name="Mueller R.-W."/>
            <person name="Bruemmer F."/>
            <person name="Labrenz M."/>
            <person name="Spormann A.M."/>
            <person name="Op den Camp H."/>
            <person name="Overmann J."/>
            <person name="Amann R."/>
            <person name="Jetten M.S.M."/>
            <person name="Mascher T."/>
            <person name="Medema M.H."/>
            <person name="Devos D.P."/>
            <person name="Kaster A.-K."/>
            <person name="Ovreas L."/>
            <person name="Rohde M."/>
            <person name="Galperin M.Y."/>
            <person name="Jogler C."/>
        </authorList>
    </citation>
    <scope>NUCLEOTIDE SEQUENCE [LARGE SCALE GENOMIC DNA]</scope>
    <source>
        <strain evidence="2 3">CA12</strain>
    </source>
</reference>
<keyword evidence="3" id="KW-1185">Reference proteome</keyword>
<dbReference type="Proteomes" id="UP000318741">
    <property type="component" value="Chromosome"/>
</dbReference>
<dbReference type="RefSeq" id="WP_145357567.1">
    <property type="nucleotide sequence ID" value="NZ_CP036265.1"/>
</dbReference>
<accession>A0A517P5Q3</accession>
<protein>
    <recommendedName>
        <fullName evidence="1">Spore protein YkvP/CgeB glycosyl transferase-like domain-containing protein</fullName>
    </recommendedName>
</protein>
<dbReference type="Gene3D" id="3.40.50.2000">
    <property type="entry name" value="Glycogen Phosphorylase B"/>
    <property type="match status" value="1"/>
</dbReference>
<dbReference type="EMBL" id="CP036265">
    <property type="protein sequence ID" value="QDT14701.1"/>
    <property type="molecule type" value="Genomic_DNA"/>
</dbReference>
<feature type="domain" description="Spore protein YkvP/CgeB glycosyl transferase-like" evidence="1">
    <location>
        <begin position="196"/>
        <end position="346"/>
    </location>
</feature>